<dbReference type="EMBL" id="ATIB01000089">
    <property type="protein sequence ID" value="EQA96587.1"/>
    <property type="molecule type" value="Genomic_DNA"/>
</dbReference>
<protein>
    <recommendedName>
        <fullName evidence="3">EthD domain-containing protein</fullName>
    </recommendedName>
</protein>
<name>T0G963_9SPHN</name>
<proteinExistence type="predicted"/>
<dbReference type="PATRIC" id="fig|1114964.3.peg.4700"/>
<sequence>MQMSGHILVQQHNVASGREHEAFRWFQQDLAPRLFAQGVGSARRYKLLDLQLQPENPQPHAYLSVFDFDPRTSPGALDALSHLAREEPLASGLLTDDAAHVYEMTRDWVPSPNPADMLAPEYLLLVMANFVVEMEDEYHDWYDNVHGPEVLDTPGFTGLRRGRRAERQAAPVNDYPSNAVVLSTTRTNDIIGSLDEFRARANGESKTGIHWNFRSPSASLARTTHIFAPLTPRLTA</sequence>
<comment type="caution">
    <text evidence="1">The sequence shown here is derived from an EMBL/GenBank/DDBJ whole genome shotgun (WGS) entry which is preliminary data.</text>
</comment>
<accession>T0G963</accession>
<reference evidence="1 2" key="1">
    <citation type="journal article" date="2013" name="Genome Announc.">
        <title>Draft Genome Sequence of a Hexachlorocyclohexane-Degrading Bacterium, Sphingobium baderi Strain LL03T.</title>
        <authorList>
            <person name="Kaur J."/>
            <person name="Verma H."/>
            <person name="Tripathi C."/>
            <person name="Khurana J.P."/>
            <person name="Lal R."/>
        </authorList>
    </citation>
    <scope>NUCLEOTIDE SEQUENCE [LARGE SCALE GENOMIC DNA]</scope>
    <source>
        <strain evidence="1 2">LL03</strain>
    </source>
</reference>
<gene>
    <name evidence="1" type="ORF">L485_23930</name>
</gene>
<evidence type="ECO:0008006" key="3">
    <source>
        <dbReference type="Google" id="ProtNLM"/>
    </source>
</evidence>
<keyword evidence="2" id="KW-1185">Reference proteome</keyword>
<organism evidence="1 2">
    <name type="scientific">Sphingobium baderi LL03</name>
    <dbReference type="NCBI Taxonomy" id="1114964"/>
    <lineage>
        <taxon>Bacteria</taxon>
        <taxon>Pseudomonadati</taxon>
        <taxon>Pseudomonadota</taxon>
        <taxon>Alphaproteobacteria</taxon>
        <taxon>Sphingomonadales</taxon>
        <taxon>Sphingomonadaceae</taxon>
        <taxon>Sphingobium</taxon>
    </lineage>
</organism>
<dbReference type="Proteomes" id="UP000015524">
    <property type="component" value="Unassembled WGS sequence"/>
</dbReference>
<evidence type="ECO:0000313" key="1">
    <source>
        <dbReference type="EMBL" id="EQA96587.1"/>
    </source>
</evidence>
<evidence type="ECO:0000313" key="2">
    <source>
        <dbReference type="Proteomes" id="UP000015524"/>
    </source>
</evidence>
<dbReference type="AlphaFoldDB" id="T0G963"/>